<dbReference type="Proteomes" id="UP000289340">
    <property type="component" value="Chromosome 7"/>
</dbReference>
<evidence type="ECO:0000313" key="5">
    <source>
        <dbReference type="Proteomes" id="UP000289340"/>
    </source>
</evidence>
<dbReference type="PANTHER" id="PTHR31471">
    <property type="entry name" value="OS02G0116800 PROTEIN"/>
    <property type="match status" value="1"/>
</dbReference>
<feature type="region of interest" description="Disordered" evidence="2">
    <location>
        <begin position="15"/>
        <end position="41"/>
    </location>
</feature>
<proteinExistence type="inferred from homology"/>
<dbReference type="PANTHER" id="PTHR31471:SF51">
    <property type="entry name" value="REMORIN FAMILY PROTEIN"/>
    <property type="match status" value="1"/>
</dbReference>
<keyword evidence="5" id="KW-1185">Reference proteome</keyword>
<organism evidence="4 5">
    <name type="scientific">Glycine soja</name>
    <name type="common">Wild soybean</name>
    <dbReference type="NCBI Taxonomy" id="3848"/>
    <lineage>
        <taxon>Eukaryota</taxon>
        <taxon>Viridiplantae</taxon>
        <taxon>Streptophyta</taxon>
        <taxon>Embryophyta</taxon>
        <taxon>Tracheophyta</taxon>
        <taxon>Spermatophyta</taxon>
        <taxon>Magnoliopsida</taxon>
        <taxon>eudicotyledons</taxon>
        <taxon>Gunneridae</taxon>
        <taxon>Pentapetalae</taxon>
        <taxon>rosids</taxon>
        <taxon>fabids</taxon>
        <taxon>Fabales</taxon>
        <taxon>Fabaceae</taxon>
        <taxon>Papilionoideae</taxon>
        <taxon>50 kb inversion clade</taxon>
        <taxon>NPAAA clade</taxon>
        <taxon>indigoferoid/millettioid clade</taxon>
        <taxon>Phaseoleae</taxon>
        <taxon>Glycine</taxon>
        <taxon>Glycine subgen. Soja</taxon>
    </lineage>
</organism>
<evidence type="ECO:0000313" key="4">
    <source>
        <dbReference type="EMBL" id="RZC04198.1"/>
    </source>
</evidence>
<evidence type="ECO:0000256" key="2">
    <source>
        <dbReference type="SAM" id="MobiDB-lite"/>
    </source>
</evidence>
<feature type="domain" description="Remorin C-terminal" evidence="3">
    <location>
        <begin position="238"/>
        <end position="339"/>
    </location>
</feature>
<comment type="caution">
    <text evidence="4">The sequence shown here is derived from an EMBL/GenBank/DDBJ whole genome shotgun (WGS) entry which is preliminary data.</text>
</comment>
<comment type="similarity">
    <text evidence="1">Belongs to the remorin family.</text>
</comment>
<dbReference type="Pfam" id="PF03763">
    <property type="entry name" value="Remorin_C"/>
    <property type="match status" value="1"/>
</dbReference>
<dbReference type="Gramene" id="XM_028385643.1">
    <property type="protein sequence ID" value="XP_028241444.1"/>
    <property type="gene ID" value="LOC114419845"/>
</dbReference>
<accession>A0A445K0P8</accession>
<dbReference type="EMBL" id="QZWG01000007">
    <property type="protein sequence ID" value="RZC04198.1"/>
    <property type="molecule type" value="Genomic_DNA"/>
</dbReference>
<protein>
    <recommendedName>
        <fullName evidence="3">Remorin C-terminal domain-containing protein</fullName>
    </recommendedName>
</protein>
<evidence type="ECO:0000256" key="1">
    <source>
        <dbReference type="ARBA" id="ARBA00005711"/>
    </source>
</evidence>
<feature type="compositionally biased region" description="Polar residues" evidence="2">
    <location>
        <begin position="227"/>
        <end position="238"/>
    </location>
</feature>
<reference evidence="4 5" key="1">
    <citation type="submission" date="2018-09" db="EMBL/GenBank/DDBJ databases">
        <title>A high-quality reference genome of wild soybean provides a powerful tool to mine soybean genomes.</title>
        <authorList>
            <person name="Xie M."/>
            <person name="Chung C.Y.L."/>
            <person name="Li M.-W."/>
            <person name="Wong F.-L."/>
            <person name="Chan T.-F."/>
            <person name="Lam H.-M."/>
        </authorList>
    </citation>
    <scope>NUCLEOTIDE SEQUENCE [LARGE SCALE GENOMIC DNA]</scope>
    <source>
        <strain evidence="5">cv. W05</strain>
        <tissue evidence="4">Hypocotyl of etiolated seedlings</tissue>
    </source>
</reference>
<evidence type="ECO:0000259" key="3">
    <source>
        <dbReference type="Pfam" id="PF03763"/>
    </source>
</evidence>
<feature type="compositionally biased region" description="Basic and acidic residues" evidence="2">
    <location>
        <begin position="159"/>
        <end position="171"/>
    </location>
</feature>
<gene>
    <name evidence="4" type="ORF">D0Y65_018695</name>
</gene>
<sequence length="345" mass="39176">MVSFQGRKEYLSSPTRHLIEFQTRQHMQEEKNKADLGGSRDQKVTTLKTPSFKDKKKAQNWFQRQFSRTMSHDYDAEMELATAVAAAAFAIFSLEGSLIPQQKKKRETPLTRGKSKVDDTKPPISQFGGTSRQFSVDLKRPEKTMTPAPSMRRSSTFGEKVKSSTDGKKPEIQAPKRTTTFGDEHSVNTGEIKPETPLPRVAPPVHQQMPLRPPPPPLPPPPPPPIRQTSARPGTNGTKADAWEREELEKIKERYEKLLETIDSWEKRKKAKAIRKLNKHQHSESERKRAKVLKKYQDKMNYISQIAGGARAQAEERRRSEVLKAKEKANIIRTTGKIPGPCSCF</sequence>
<dbReference type="InterPro" id="IPR005516">
    <property type="entry name" value="Remorin_C"/>
</dbReference>
<dbReference type="AlphaFoldDB" id="A0A445K0P8"/>
<name>A0A445K0P8_GLYSO</name>
<feature type="compositionally biased region" description="Pro residues" evidence="2">
    <location>
        <begin position="211"/>
        <end position="226"/>
    </location>
</feature>
<feature type="region of interest" description="Disordered" evidence="2">
    <location>
        <begin position="102"/>
        <end position="244"/>
    </location>
</feature>
<feature type="compositionally biased region" description="Basic and acidic residues" evidence="2">
    <location>
        <begin position="26"/>
        <end position="41"/>
    </location>
</feature>